<evidence type="ECO:0008006" key="4">
    <source>
        <dbReference type="Google" id="ProtNLM"/>
    </source>
</evidence>
<protein>
    <recommendedName>
        <fullName evidence="4">Defensin-like protein</fullName>
    </recommendedName>
</protein>
<evidence type="ECO:0000313" key="3">
    <source>
        <dbReference type="Proteomes" id="UP000035740"/>
    </source>
</evidence>
<gene>
    <name evidence="2" type="ORF">BVRB_6g140240</name>
</gene>
<accession>A0A0J8C892</accession>
<keyword evidence="3" id="KW-1185">Reference proteome</keyword>
<dbReference type="Gramene" id="KMT08469">
    <property type="protein sequence ID" value="KMT08469"/>
    <property type="gene ID" value="BVRB_6g140240"/>
</dbReference>
<feature type="chain" id="PRO_5005295270" description="Defensin-like protein" evidence="1">
    <location>
        <begin position="34"/>
        <end position="117"/>
    </location>
</feature>
<name>A0A0J8C892_BETVV</name>
<proteinExistence type="predicted"/>
<keyword evidence="1" id="KW-0732">Signal</keyword>
<evidence type="ECO:0000313" key="2">
    <source>
        <dbReference type="EMBL" id="KMT08469.1"/>
    </source>
</evidence>
<sequence>MVVSVSTNNYTLKLFPFLIIFILLLLTLLPCQARLMLECENSKELDGCRPKLSLSNNGNMGTSSLLCQDDIGVCETKCESSGCLFTCVDDVGFYCLCHCEGSNKLDSYPSFFSAAIK</sequence>
<reference evidence="2 3" key="1">
    <citation type="journal article" date="2014" name="Nature">
        <title>The genome of the recently domesticated crop plant sugar beet (Beta vulgaris).</title>
        <authorList>
            <person name="Dohm J.C."/>
            <person name="Minoche A.E."/>
            <person name="Holtgrawe D."/>
            <person name="Capella-Gutierrez S."/>
            <person name="Zakrzewski F."/>
            <person name="Tafer H."/>
            <person name="Rupp O."/>
            <person name="Sorensen T.R."/>
            <person name="Stracke R."/>
            <person name="Reinhardt R."/>
            <person name="Goesmann A."/>
            <person name="Kraft T."/>
            <person name="Schulz B."/>
            <person name="Stadler P.F."/>
            <person name="Schmidt T."/>
            <person name="Gabaldon T."/>
            <person name="Lehrach H."/>
            <person name="Weisshaar B."/>
            <person name="Himmelbauer H."/>
        </authorList>
    </citation>
    <scope>NUCLEOTIDE SEQUENCE [LARGE SCALE GENOMIC DNA]</scope>
    <source>
        <tissue evidence="2">Taproot</tissue>
    </source>
</reference>
<evidence type="ECO:0000256" key="1">
    <source>
        <dbReference type="SAM" id="SignalP"/>
    </source>
</evidence>
<organism evidence="2 3">
    <name type="scientific">Beta vulgaris subsp. vulgaris</name>
    <name type="common">Beet</name>
    <dbReference type="NCBI Taxonomy" id="3555"/>
    <lineage>
        <taxon>Eukaryota</taxon>
        <taxon>Viridiplantae</taxon>
        <taxon>Streptophyta</taxon>
        <taxon>Embryophyta</taxon>
        <taxon>Tracheophyta</taxon>
        <taxon>Spermatophyta</taxon>
        <taxon>Magnoliopsida</taxon>
        <taxon>eudicotyledons</taxon>
        <taxon>Gunneridae</taxon>
        <taxon>Pentapetalae</taxon>
        <taxon>Caryophyllales</taxon>
        <taxon>Chenopodiaceae</taxon>
        <taxon>Betoideae</taxon>
        <taxon>Beta</taxon>
    </lineage>
</organism>
<dbReference type="EMBL" id="KQ090114">
    <property type="protein sequence ID" value="KMT08469.1"/>
    <property type="molecule type" value="Genomic_DNA"/>
</dbReference>
<feature type="signal peptide" evidence="1">
    <location>
        <begin position="1"/>
        <end position="33"/>
    </location>
</feature>
<dbReference type="Proteomes" id="UP000035740">
    <property type="component" value="Chromosome 6"/>
</dbReference>
<dbReference type="AlphaFoldDB" id="A0A0J8C892"/>